<feature type="domain" description="LUD" evidence="1">
    <location>
        <begin position="121"/>
        <end position="213"/>
    </location>
</feature>
<dbReference type="EMBL" id="SSFD01000106">
    <property type="protein sequence ID" value="TXH86566.1"/>
    <property type="molecule type" value="Genomic_DNA"/>
</dbReference>
<evidence type="ECO:0000313" key="2">
    <source>
        <dbReference type="EMBL" id="TXH86566.1"/>
    </source>
</evidence>
<comment type="caution">
    <text evidence="2">The sequence shown here is derived from an EMBL/GenBank/DDBJ whole genome shotgun (WGS) entry which is preliminary data.</text>
</comment>
<dbReference type="AlphaFoldDB" id="A0A5C7SU31"/>
<protein>
    <recommendedName>
        <fullName evidence="1">LUD domain-containing protein</fullName>
    </recommendedName>
</protein>
<dbReference type="SUPFAM" id="SSF100950">
    <property type="entry name" value="NagB/RpiA/CoA transferase-like"/>
    <property type="match status" value="1"/>
</dbReference>
<organism evidence="2 3">
    <name type="scientific">Thauera aminoaromatica</name>
    <dbReference type="NCBI Taxonomy" id="164330"/>
    <lineage>
        <taxon>Bacteria</taxon>
        <taxon>Pseudomonadati</taxon>
        <taxon>Pseudomonadota</taxon>
        <taxon>Betaproteobacteria</taxon>
        <taxon>Rhodocyclales</taxon>
        <taxon>Zoogloeaceae</taxon>
        <taxon>Thauera</taxon>
    </lineage>
</organism>
<name>A0A5C7SU31_THASP</name>
<dbReference type="InterPro" id="IPR024185">
    <property type="entry name" value="FTHF_cligase-like_sf"/>
</dbReference>
<dbReference type="RefSeq" id="WP_276658018.1">
    <property type="nucleotide sequence ID" value="NZ_SSFD01000106.1"/>
</dbReference>
<dbReference type="Pfam" id="PF02589">
    <property type="entry name" value="LUD_dom"/>
    <property type="match status" value="1"/>
</dbReference>
<dbReference type="Proteomes" id="UP000321192">
    <property type="component" value="Unassembled WGS sequence"/>
</dbReference>
<dbReference type="PANTHER" id="PTHR43682:SF1">
    <property type="entry name" value="LACTATE UTILIZATION PROTEIN C"/>
    <property type="match status" value="1"/>
</dbReference>
<sequence length="219" mass="23178">MSAREAILNAVRGGLGHRTVDPAARRREADALLEDLPAIRPGLLADDLVEAFIARLVTPKVAATAERIADARELPAAVARYLEARGLPAAIALQPAAVLQALDWSGFELHERVAPDETLAVGCARWGIAETGSLVFHSDAETPILANFLPLHHLVMVRASTVLAYLDDYATATAGQRPPRNVNIITGASGTTDIEGSLVLGAHGPRYLHVVVVEDLPAA</sequence>
<evidence type="ECO:0000259" key="1">
    <source>
        <dbReference type="Pfam" id="PF02589"/>
    </source>
</evidence>
<reference evidence="2 3" key="1">
    <citation type="submission" date="2018-09" db="EMBL/GenBank/DDBJ databases">
        <title>Metagenome Assembled Genomes from an Advanced Water Purification Facility.</title>
        <authorList>
            <person name="Stamps B.W."/>
            <person name="Spear J.R."/>
        </authorList>
    </citation>
    <scope>NUCLEOTIDE SEQUENCE [LARGE SCALE GENOMIC DNA]</scope>
    <source>
        <strain evidence="2">Bin_27_1</strain>
    </source>
</reference>
<dbReference type="InterPro" id="IPR037171">
    <property type="entry name" value="NagB/RpiA_transferase-like"/>
</dbReference>
<dbReference type="InterPro" id="IPR003741">
    <property type="entry name" value="LUD_dom"/>
</dbReference>
<dbReference type="PANTHER" id="PTHR43682">
    <property type="entry name" value="LACTATE UTILIZATION PROTEIN C"/>
    <property type="match status" value="1"/>
</dbReference>
<evidence type="ECO:0000313" key="3">
    <source>
        <dbReference type="Proteomes" id="UP000321192"/>
    </source>
</evidence>
<dbReference type="Gene3D" id="3.40.50.10420">
    <property type="entry name" value="NagB/RpiA/CoA transferase-like"/>
    <property type="match status" value="1"/>
</dbReference>
<gene>
    <name evidence="2" type="ORF">E6Q80_07615</name>
</gene>
<proteinExistence type="predicted"/>
<accession>A0A5C7SU31</accession>